<evidence type="ECO:0000256" key="1">
    <source>
        <dbReference type="SAM" id="MobiDB-lite"/>
    </source>
</evidence>
<dbReference type="InterPro" id="IPR051922">
    <property type="entry name" value="Bact_Sporulation_Assoc"/>
</dbReference>
<dbReference type="EMBL" id="CP002344">
    <property type="protein sequence ID" value="ADU51692.1"/>
    <property type="molecule type" value="Genomic_DNA"/>
</dbReference>
<dbReference type="KEGG" id="tmr:Tmar_1583"/>
<keyword evidence="3" id="KW-1185">Reference proteome</keyword>
<dbReference type="HOGENOM" id="CLU_044567_0_0_9"/>
<sequence length="412" mass="43838">MPMPDVAGHEGHLEQAKAPRCLPLAADTHHTTRVAGRHPIATSVAASQTAFPDPSVPELRPGVAILARGDEDHFQDALVASPLMHHPRNGPILLTLPDELDPLVRDELLRLRPPGVGAQPGHATAPGAAEPAGTPAGMIAEGTDSGPLPELEPAPAPGPAEGTHQGPVQVFLVGDLSHAVEHQVRRLGFRSLRLRGRNVFETAAQVAQFVGVGRTVIVVSGEEFAEGLAAAAWSAHTGQPILLTRRDTLPLATARVIALARNPNVYIVGSERTVSREVERAIRGLTTGLVHRISGASPFAISVELSRFLSPAGDFGWGKTEPAGHFFRFSAVDAWQSAIVGNLFSHLASHAPLLLVERGQVPDVVRTYILSVNPRHTEPAPPFMHGYIVGPPGEVACRVQFELEVLLRTVIE</sequence>
<dbReference type="AlphaFoldDB" id="E6SGV8"/>
<organism evidence="2 3">
    <name type="scientific">Thermaerobacter marianensis (strain ATCC 700841 / DSM 12885 / JCM 10246 / 7p75a)</name>
    <dbReference type="NCBI Taxonomy" id="644966"/>
    <lineage>
        <taxon>Bacteria</taxon>
        <taxon>Bacillati</taxon>
        <taxon>Bacillota</taxon>
        <taxon>Clostridia</taxon>
        <taxon>Eubacteriales</taxon>
        <taxon>Clostridiales Family XVII. Incertae Sedis</taxon>
        <taxon>Thermaerobacter</taxon>
    </lineage>
</organism>
<reference evidence="2 3" key="1">
    <citation type="journal article" date="2010" name="Stand. Genomic Sci.">
        <title>Complete genome sequence of Thermaerobacter marianensis type strain (7p75a).</title>
        <authorList>
            <person name="Han C."/>
            <person name="Gu W."/>
            <person name="Zhang X."/>
            <person name="Lapidus A."/>
            <person name="Nolan M."/>
            <person name="Copeland A."/>
            <person name="Lucas S."/>
            <person name="Del Rio T.G."/>
            <person name="Tice H."/>
            <person name="Cheng J.F."/>
            <person name="Tapia R."/>
            <person name="Goodwin L."/>
            <person name="Pitluck S."/>
            <person name="Pagani I."/>
            <person name="Ivanova N."/>
            <person name="Mavromatis K."/>
            <person name="Mikhailova N."/>
            <person name="Pati A."/>
            <person name="Chen A."/>
            <person name="Palaniappan K."/>
            <person name="Land M."/>
            <person name="Hauser L."/>
            <person name="Chang Y.J."/>
            <person name="Jeffries C.D."/>
            <person name="Schneider S."/>
            <person name="Rohde M."/>
            <person name="Goker M."/>
            <person name="Pukall R."/>
            <person name="Woyke T."/>
            <person name="Bristow J."/>
            <person name="Eisen J.A."/>
            <person name="Markowitz V."/>
            <person name="Hugenholtz P."/>
            <person name="Kyrpides N.C."/>
            <person name="Klenk H.P."/>
            <person name="Detter J.C."/>
        </authorList>
    </citation>
    <scope>NUCLEOTIDE SEQUENCE [LARGE SCALE GENOMIC DNA]</scope>
    <source>
        <strain evidence="3">ATCC 700841 / DSM 12885 / JCM 10246 / 7p75a</strain>
    </source>
</reference>
<dbReference type="RefSeq" id="WP_013495994.1">
    <property type="nucleotide sequence ID" value="NC_014831.1"/>
</dbReference>
<gene>
    <name evidence="2" type="ordered locus">Tmar_1583</name>
</gene>
<reference evidence="3" key="2">
    <citation type="journal article" date="2010" name="Stand. Genomic Sci.">
        <title>Complete genome sequence of Thermaerobacter marianensis type strain (7p75aT).</title>
        <authorList>
            <person name="Han C."/>
            <person name="Gu W."/>
            <person name="Zhang X."/>
            <person name="Lapidus A."/>
            <person name="Nolan M."/>
            <person name="Copeland A."/>
            <person name="Lucas S."/>
            <person name="Glavina Del Rio T."/>
            <person name="Tice H."/>
            <person name="Cheng J."/>
            <person name="Tapia R."/>
            <person name="Goodwin L."/>
            <person name="Pitluck S."/>
            <person name="Pagani I."/>
            <person name="Ivanova N."/>
            <person name="Mavromatis K."/>
            <person name="Mikhailova N."/>
            <person name="Pati A."/>
            <person name="Chen A."/>
            <person name="Palaniappan K."/>
            <person name="Land M."/>
            <person name="Hauser L."/>
            <person name="Chang Y."/>
            <person name="Jeffries C."/>
            <person name="Schneider S."/>
            <person name="Rohde M."/>
            <person name="Goker M."/>
            <person name="Pukall R."/>
            <person name="Woyke T."/>
            <person name="Bristow J."/>
            <person name="Eisen J."/>
            <person name="Markowitz V."/>
            <person name="Hugenholtz P."/>
            <person name="Kyrpides N."/>
            <person name="Klenk H."/>
            <person name="Detter J."/>
        </authorList>
    </citation>
    <scope>NUCLEOTIDE SEQUENCE [LARGE SCALE GENOMIC DNA]</scope>
    <source>
        <strain evidence="3">ATCC 700841 / DSM 12885 / JCM 10246 / 7p75a</strain>
    </source>
</reference>
<dbReference type="eggNOG" id="COG2247">
    <property type="taxonomic scope" value="Bacteria"/>
</dbReference>
<protein>
    <submittedName>
        <fullName evidence="2">Cell wall binding repeat 2-containing protein</fullName>
    </submittedName>
</protein>
<name>E6SGV8_THEM7</name>
<dbReference type="PANTHER" id="PTHR30032:SF4">
    <property type="entry name" value="AMIDASE ENHANCER"/>
    <property type="match status" value="1"/>
</dbReference>
<dbReference type="Proteomes" id="UP000008915">
    <property type="component" value="Chromosome"/>
</dbReference>
<feature type="region of interest" description="Disordered" evidence="1">
    <location>
        <begin position="113"/>
        <end position="163"/>
    </location>
</feature>
<dbReference type="InterPro" id="IPR007253">
    <property type="entry name" value="Cell_wall-bd_2"/>
</dbReference>
<evidence type="ECO:0000313" key="2">
    <source>
        <dbReference type="EMBL" id="ADU51692.1"/>
    </source>
</evidence>
<dbReference type="GO" id="GO:0030288">
    <property type="term" value="C:outer membrane-bounded periplasmic space"/>
    <property type="evidence" value="ECO:0007669"/>
    <property type="project" value="TreeGrafter"/>
</dbReference>
<accession>E6SGV8</accession>
<feature type="compositionally biased region" description="Low complexity" evidence="1">
    <location>
        <begin position="120"/>
        <end position="137"/>
    </location>
</feature>
<dbReference type="Pfam" id="PF04122">
    <property type="entry name" value="CW_binding_2"/>
    <property type="match status" value="2"/>
</dbReference>
<dbReference type="OrthoDB" id="1399160at2"/>
<dbReference type="PANTHER" id="PTHR30032">
    <property type="entry name" value="N-ACETYLMURAMOYL-L-ALANINE AMIDASE-RELATED"/>
    <property type="match status" value="1"/>
</dbReference>
<evidence type="ECO:0000313" key="3">
    <source>
        <dbReference type="Proteomes" id="UP000008915"/>
    </source>
</evidence>
<dbReference type="STRING" id="644966.Tmar_1583"/>
<proteinExistence type="predicted"/>